<feature type="compositionally biased region" description="Low complexity" evidence="1">
    <location>
        <begin position="33"/>
        <end position="42"/>
    </location>
</feature>
<evidence type="ECO:0000313" key="2">
    <source>
        <dbReference type="EMBL" id="CAA9345136.1"/>
    </source>
</evidence>
<protein>
    <submittedName>
        <fullName evidence="2">Hypothetical YciO protein, TsaC/YrdC paralog</fullName>
    </submittedName>
</protein>
<accession>A0A6J4LY93</accession>
<dbReference type="EMBL" id="CADCTS010000545">
    <property type="protein sequence ID" value="CAA9345136.1"/>
    <property type="molecule type" value="Genomic_DNA"/>
</dbReference>
<feature type="compositionally biased region" description="Gly residues" evidence="1">
    <location>
        <begin position="127"/>
        <end position="139"/>
    </location>
</feature>
<organism evidence="2">
    <name type="scientific">uncultured Friedmanniella sp</name>
    <dbReference type="NCBI Taxonomy" id="335381"/>
    <lineage>
        <taxon>Bacteria</taxon>
        <taxon>Bacillati</taxon>
        <taxon>Actinomycetota</taxon>
        <taxon>Actinomycetes</taxon>
        <taxon>Propionibacteriales</taxon>
        <taxon>Nocardioidaceae</taxon>
        <taxon>Friedmanniella</taxon>
        <taxon>environmental samples</taxon>
    </lineage>
</organism>
<dbReference type="AlphaFoldDB" id="A0A6J4LY93"/>
<feature type="compositionally biased region" description="Basic residues" evidence="1">
    <location>
        <begin position="18"/>
        <end position="29"/>
    </location>
</feature>
<reference evidence="2" key="1">
    <citation type="submission" date="2020-02" db="EMBL/GenBank/DDBJ databases">
        <authorList>
            <person name="Meier V. D."/>
        </authorList>
    </citation>
    <scope>NUCLEOTIDE SEQUENCE</scope>
    <source>
        <strain evidence="2">AVDCRST_MAG48</strain>
    </source>
</reference>
<feature type="compositionally biased region" description="Basic residues" evidence="1">
    <location>
        <begin position="186"/>
        <end position="197"/>
    </location>
</feature>
<sequence length="210" mass="22598">GPLLRRPPRQPAAADHRQGRRPAAWRRPHRLPDGLLLRPRLPAGQQGRPGPDPHHPQPGRLPPLHPGVRRLRPAGAVRPSRQRRLPGGQGRDAGPVHLHPAGDQGGPAADAAPQEADRRRAHPGAHDGAGPGARAGGATGLQHAAAARPGRADDAGLGDQGHPRPRRRRRGRLRRLRRDPDDGRRLLRRHRRHHPGGGRRPGAVRGPGGL</sequence>
<proteinExistence type="predicted"/>
<feature type="region of interest" description="Disordered" evidence="1">
    <location>
        <begin position="1"/>
        <end position="210"/>
    </location>
</feature>
<name>A0A6J4LY93_9ACTN</name>
<feature type="non-terminal residue" evidence="2">
    <location>
        <position position="210"/>
    </location>
</feature>
<evidence type="ECO:0000256" key="1">
    <source>
        <dbReference type="SAM" id="MobiDB-lite"/>
    </source>
</evidence>
<feature type="non-terminal residue" evidence="2">
    <location>
        <position position="1"/>
    </location>
</feature>
<feature type="compositionally biased region" description="Basic residues" evidence="1">
    <location>
        <begin position="163"/>
        <end position="177"/>
    </location>
</feature>
<gene>
    <name evidence="2" type="ORF">AVDCRST_MAG48-3887</name>
</gene>